<sequence length="117" mass="12508">MASITRFHVGPRLSETAVHNGTIYLAGQVPDDTTQDIRGQTAQVLGMVDRLLAEAGSDKSRILMTQIFLADIGDIGAMNEVWDAWIPAGNTPPRATVEAKMANAAYKIEIVVTAAQA</sequence>
<evidence type="ECO:0000256" key="1">
    <source>
        <dbReference type="ARBA" id="ARBA00010552"/>
    </source>
</evidence>
<reference evidence="3" key="2">
    <citation type="submission" date="2023-07" db="EMBL/GenBank/DDBJ databases">
        <title>Sorghum-associated microbial communities from plants grown in Nebraska, USA.</title>
        <authorList>
            <person name="Schachtman D."/>
        </authorList>
    </citation>
    <scope>NUCLEOTIDE SEQUENCE</scope>
    <source>
        <strain evidence="3">DS2795</strain>
    </source>
</reference>
<dbReference type="OrthoDB" id="6899345at2"/>
<dbReference type="Proteomes" id="UP000217154">
    <property type="component" value="Chromosome"/>
</dbReference>
<dbReference type="InterPro" id="IPR006175">
    <property type="entry name" value="YjgF/YER057c/UK114"/>
</dbReference>
<evidence type="ECO:0000313" key="4">
    <source>
        <dbReference type="Proteomes" id="UP000217154"/>
    </source>
</evidence>
<accession>A0A1E7U2P7</accession>
<comment type="similarity">
    <text evidence="1">Belongs to the RutC family.</text>
</comment>
<dbReference type="RefSeq" id="WP_070062404.1">
    <property type="nucleotide sequence ID" value="NZ_BKDH01000001.1"/>
</dbReference>
<reference evidence="2 4" key="1">
    <citation type="submission" date="2017-09" db="EMBL/GenBank/DDBJ databases">
        <title>The diverse metabolic capabilities of V. boronicumulans make it an excellent choice for continued studies on novel biodegradation.</title>
        <authorList>
            <person name="Sun S."/>
        </authorList>
    </citation>
    <scope>NUCLEOTIDE SEQUENCE [LARGE SCALE GENOMIC DNA]</scope>
    <source>
        <strain evidence="2 4">J1</strain>
    </source>
</reference>
<gene>
    <name evidence="2" type="ORF">CKY39_24685</name>
    <name evidence="3" type="ORF">J2W25_004583</name>
</gene>
<dbReference type="GeneID" id="82266903"/>
<dbReference type="Proteomes" id="UP001244295">
    <property type="component" value="Unassembled WGS sequence"/>
</dbReference>
<dbReference type="CDD" id="cd06150">
    <property type="entry name" value="YjgF_YER057c_UK114_like_2"/>
    <property type="match status" value="1"/>
</dbReference>
<dbReference type="STRING" id="436515.GCA_001752345_05403"/>
<evidence type="ECO:0000313" key="2">
    <source>
        <dbReference type="EMBL" id="ATA56081.1"/>
    </source>
</evidence>
<proteinExistence type="inferred from homology"/>
<dbReference type="Gene3D" id="3.30.1330.40">
    <property type="entry name" value="RutC-like"/>
    <property type="match status" value="1"/>
</dbReference>
<dbReference type="Pfam" id="PF01042">
    <property type="entry name" value="Ribonuc_L-PSP"/>
    <property type="match status" value="1"/>
</dbReference>
<dbReference type="PANTHER" id="PTHR47328:SF1">
    <property type="entry name" value="RUTC FAMILY PROTEIN YOAB"/>
    <property type="match status" value="1"/>
</dbReference>
<protein>
    <submittedName>
        <fullName evidence="3">Enamine deaminase RidA (YjgF/YER057c/UK114 family)</fullName>
    </submittedName>
    <submittedName>
        <fullName evidence="2">RidA family protein</fullName>
    </submittedName>
</protein>
<dbReference type="InterPro" id="IPR035959">
    <property type="entry name" value="RutC-like_sf"/>
</dbReference>
<dbReference type="SUPFAM" id="SSF55298">
    <property type="entry name" value="YjgF-like"/>
    <property type="match status" value="1"/>
</dbReference>
<dbReference type="EMBL" id="CP023284">
    <property type="protein sequence ID" value="ATA56081.1"/>
    <property type="molecule type" value="Genomic_DNA"/>
</dbReference>
<dbReference type="InterPro" id="IPR035709">
    <property type="entry name" value="YoaB-like"/>
</dbReference>
<organism evidence="2 4">
    <name type="scientific">Variovorax boronicumulans</name>
    <dbReference type="NCBI Taxonomy" id="436515"/>
    <lineage>
        <taxon>Bacteria</taxon>
        <taxon>Pseudomonadati</taxon>
        <taxon>Pseudomonadota</taxon>
        <taxon>Betaproteobacteria</taxon>
        <taxon>Burkholderiales</taxon>
        <taxon>Comamonadaceae</taxon>
        <taxon>Variovorax</taxon>
    </lineage>
</organism>
<evidence type="ECO:0000313" key="3">
    <source>
        <dbReference type="EMBL" id="MDP9925540.1"/>
    </source>
</evidence>
<name>A0A1E7U2P7_9BURK</name>
<dbReference type="AlphaFoldDB" id="A0A1E7U2P7"/>
<dbReference type="EMBL" id="JAUSRR010000008">
    <property type="protein sequence ID" value="MDP9925540.1"/>
    <property type="molecule type" value="Genomic_DNA"/>
</dbReference>
<dbReference type="PROSITE" id="PS01094">
    <property type="entry name" value="UPF0076"/>
    <property type="match status" value="1"/>
</dbReference>
<dbReference type="PANTHER" id="PTHR47328">
    <property type="match status" value="1"/>
</dbReference>
<dbReference type="InterPro" id="IPR019897">
    <property type="entry name" value="RidA_CS"/>
</dbReference>
<dbReference type="KEGG" id="vbo:CKY39_24685"/>